<accession>A0ABY4RDK5</accession>
<keyword evidence="1" id="KW-0614">Plasmid</keyword>
<evidence type="ECO:0000313" key="2">
    <source>
        <dbReference type="Proteomes" id="UP001056635"/>
    </source>
</evidence>
<keyword evidence="2" id="KW-1185">Reference proteome</keyword>
<organism evidence="1 2">
    <name type="scientific">Mixta hanseatica</name>
    <dbReference type="NCBI Taxonomy" id="2872648"/>
    <lineage>
        <taxon>Bacteria</taxon>
        <taxon>Pseudomonadati</taxon>
        <taxon>Pseudomonadota</taxon>
        <taxon>Gammaproteobacteria</taxon>
        <taxon>Enterobacterales</taxon>
        <taxon>Erwiniaceae</taxon>
        <taxon>Mixta</taxon>
    </lineage>
</organism>
<sequence length="196" mass="21383">MNTQNVNIAASEASKTWVKGQKICVSANDLRTRWHNTDAGNENATPAKGKHYPTRNGSYGADVLLLDETEVAALLAAGHRALPRLTSSARGMTALYDVGDISAERYIIASRGQIYYRTASWQDACREYIRRSSSVMAEEAKKFFDRFHAACDAGLDYYQASDVARGIISLESALNPAQDIQVTAGAADTTLNDIPF</sequence>
<name>A0ABY4RDK5_9GAMM</name>
<dbReference type="RefSeq" id="WP_193405548.1">
    <property type="nucleotide sequence ID" value="NZ_CP082905.1"/>
</dbReference>
<proteinExistence type="predicted"/>
<dbReference type="EMBL" id="CP082905">
    <property type="protein sequence ID" value="UQY46275.1"/>
    <property type="molecule type" value="Genomic_DNA"/>
</dbReference>
<protein>
    <submittedName>
        <fullName evidence="1">Uncharacterized protein</fullName>
    </submittedName>
</protein>
<reference evidence="1" key="1">
    <citation type="submission" date="2021-09" db="EMBL/GenBank/DDBJ databases">
        <title>First case of bloodstream infection caused by Mixta hanseatica sp. nov., a member of the Erwiniaceae family.</title>
        <authorList>
            <person name="Both A."/>
            <person name="Huang J."/>
            <person name="Wenzel P."/>
            <person name="Aepfelbacher M."/>
            <person name="Rohde H."/>
            <person name="Christner M."/>
            <person name="Hentschke M."/>
        </authorList>
    </citation>
    <scope>NUCLEOTIDE SEQUENCE</scope>
    <source>
        <strain evidence="1">X22927</strain>
        <plasmid evidence="1">pX22927_1</plasmid>
    </source>
</reference>
<gene>
    <name evidence="1" type="ORF">K6958_20735</name>
</gene>
<geneLocation type="plasmid" evidence="1 2">
    <name>pX22927_1</name>
</geneLocation>
<evidence type="ECO:0000313" key="1">
    <source>
        <dbReference type="EMBL" id="UQY46275.1"/>
    </source>
</evidence>
<dbReference type="Proteomes" id="UP001056635">
    <property type="component" value="Plasmid pX22927_1"/>
</dbReference>